<organism evidence="1 2">
    <name type="scientific">Carnobacterium phage cd2</name>
    <dbReference type="NCBI Taxonomy" id="2849244"/>
    <lineage>
        <taxon>Viruses</taxon>
        <taxon>Duplodnaviria</taxon>
        <taxon>Heunggongvirae</taxon>
        <taxon>Uroviricota</taxon>
        <taxon>Caudoviricetes</taxon>
        <taxon>Carnodivirus</taxon>
        <taxon>Carnodivirus cd2-like</taxon>
    </lineage>
</organism>
<keyword evidence="2" id="KW-1185">Reference proteome</keyword>
<reference evidence="1 2" key="1">
    <citation type="journal article" date="2021" name="Microbiol. Resour. Announc.">
        <title>Genome Sequences of Bacteriophages cd2, cd3, and cd4, which Specifically Target Carnobacterium divergens.</title>
        <authorList>
            <person name="Zhang P."/>
            <person name="Britton A.P."/>
            <person name="Visser K.A."/>
            <person name="Welke C.A."/>
            <person name="Wassink H."/>
            <person name="Prins E."/>
            <person name="Yang X."/>
            <person name="Martin-Visscher L.A."/>
        </authorList>
    </citation>
    <scope>NUCLEOTIDE SEQUENCE [LARGE SCALE GENOMIC DNA]</scope>
    <source>
        <strain evidence="2">cd2</strain>
    </source>
</reference>
<name>A0AAE7SQ34_9CAUD</name>
<sequence length="33" mass="3997">MTNRPQTVANVLWRYLNAEKKRKLGRRALHLVY</sequence>
<gene>
    <name evidence="1" type="ORF">cd2_028</name>
</gene>
<evidence type="ECO:0000313" key="1">
    <source>
        <dbReference type="EMBL" id="QXP45154.1"/>
    </source>
</evidence>
<dbReference type="Proteomes" id="UP000827445">
    <property type="component" value="Segment"/>
</dbReference>
<dbReference type="EMBL" id="MZ398135">
    <property type="protein sequence ID" value="QXP45154.1"/>
    <property type="molecule type" value="Genomic_DNA"/>
</dbReference>
<proteinExistence type="predicted"/>
<accession>A0AAE7SQ34</accession>
<protein>
    <submittedName>
        <fullName evidence="1">Uncharacterized protein</fullName>
    </submittedName>
</protein>
<evidence type="ECO:0000313" key="2">
    <source>
        <dbReference type="Proteomes" id="UP000827445"/>
    </source>
</evidence>